<dbReference type="RefSeq" id="WP_380025957.1">
    <property type="nucleotide sequence ID" value="NZ_JBHSHC010000096.1"/>
</dbReference>
<keyword evidence="6" id="KW-1185">Reference proteome</keyword>
<dbReference type="EMBL" id="JBHSHC010000096">
    <property type="protein sequence ID" value="MFC4768035.1"/>
    <property type="molecule type" value="Genomic_DNA"/>
</dbReference>
<dbReference type="Pfam" id="PF00196">
    <property type="entry name" value="GerE"/>
    <property type="match status" value="1"/>
</dbReference>
<feature type="domain" description="HTH luxR-type" evidence="4">
    <location>
        <begin position="646"/>
        <end position="711"/>
    </location>
</feature>
<dbReference type="Gene3D" id="1.10.10.10">
    <property type="entry name" value="Winged helix-like DNA-binding domain superfamily/Winged helix DNA-binding domain"/>
    <property type="match status" value="1"/>
</dbReference>
<comment type="caution">
    <text evidence="5">The sequence shown here is derived from an EMBL/GenBank/DDBJ whole genome shotgun (WGS) entry which is preliminary data.</text>
</comment>
<dbReference type="PROSITE" id="PS50043">
    <property type="entry name" value="HTH_LUXR_2"/>
    <property type="match status" value="1"/>
</dbReference>
<evidence type="ECO:0000313" key="6">
    <source>
        <dbReference type="Proteomes" id="UP001596002"/>
    </source>
</evidence>
<dbReference type="SMART" id="SM00421">
    <property type="entry name" value="HTH_LUXR"/>
    <property type="match status" value="1"/>
</dbReference>
<evidence type="ECO:0000256" key="3">
    <source>
        <dbReference type="ARBA" id="ARBA00023163"/>
    </source>
</evidence>
<dbReference type="SUPFAM" id="SSF46894">
    <property type="entry name" value="C-terminal effector domain of the bipartite response regulators"/>
    <property type="match status" value="1"/>
</dbReference>
<dbReference type="PANTHER" id="PTHR44688">
    <property type="entry name" value="DNA-BINDING TRANSCRIPTIONAL ACTIVATOR DEVR_DOSR"/>
    <property type="match status" value="1"/>
</dbReference>
<proteinExistence type="predicted"/>
<reference evidence="6" key="1">
    <citation type="journal article" date="2019" name="Int. J. Syst. Evol. Microbiol.">
        <title>The Global Catalogue of Microorganisms (GCM) 10K type strain sequencing project: providing services to taxonomists for standard genome sequencing and annotation.</title>
        <authorList>
            <consortium name="The Broad Institute Genomics Platform"/>
            <consortium name="The Broad Institute Genome Sequencing Center for Infectious Disease"/>
            <person name="Wu L."/>
            <person name="Ma J."/>
        </authorList>
    </citation>
    <scope>NUCLEOTIDE SEQUENCE [LARGE SCALE GENOMIC DNA]</scope>
    <source>
        <strain evidence="6">WYCCWR 12678</strain>
    </source>
</reference>
<evidence type="ECO:0000256" key="2">
    <source>
        <dbReference type="ARBA" id="ARBA00023125"/>
    </source>
</evidence>
<evidence type="ECO:0000259" key="4">
    <source>
        <dbReference type="PROSITE" id="PS50043"/>
    </source>
</evidence>
<dbReference type="Gene3D" id="3.30.450.40">
    <property type="match status" value="1"/>
</dbReference>
<dbReference type="InterPro" id="IPR036388">
    <property type="entry name" value="WH-like_DNA-bd_sf"/>
</dbReference>
<dbReference type="SUPFAM" id="SSF55781">
    <property type="entry name" value="GAF domain-like"/>
    <property type="match status" value="2"/>
</dbReference>
<dbReference type="PANTHER" id="PTHR44688:SF16">
    <property type="entry name" value="DNA-BINDING TRANSCRIPTIONAL ACTIVATOR DEVR_DOSR"/>
    <property type="match status" value="1"/>
</dbReference>
<name>A0ABV9Q5X7_9BACL</name>
<protein>
    <submittedName>
        <fullName evidence="5">LuxR C-terminal-related transcriptional regulator</fullName>
    </submittedName>
</protein>
<evidence type="ECO:0000313" key="5">
    <source>
        <dbReference type="EMBL" id="MFC4768035.1"/>
    </source>
</evidence>
<sequence length="716" mass="80834">MGTSLDLMQDLQDAYASLCNLTIFTTDSNGELITRPSNITPLSKLLLEGDDLSFSVRIRNALANFSQITKPILYEMRPGLKFILASVRTGDKTQYYIGAGVIIEEHSRELIKDYFNTSTKDPVQWKEALDTLGETSALSKEVLLEHIDKMALILSLHLKAAERKQKLGIINDVSTLITQPNSTIPHVLEKFLLFKEIDFVGFAENVDNELFRVSHMLGENALALAGASFSTGEGFLGHVAATGQLGFWGNIARDPRTLFFTQKDIYPNLLFCWPVRREAKVSGLLFGGSYTSSVIQPDVLSFGQTIARLLEVQLTNRSLQEDRNNHILRLSALMEICQVMTVVDDLKRILLILVDMSLNLVQGSFSCVVLKQRDKESKVQIVSRGLDSEQIDHYTQDLFRRHLSSKSAEKNHFSENGVHETDWGTAVIESPLKVNNEIQGFLCVGLRSQKEMDEFQALLSSLTTIGGMAIQRVQEAAGLNQINQLVITLHRAMKQWNREDYELTLRAKELVVSFSRYLGLPATEITHIANASLLFRYELDFLNETLPSQELMNILQEFSNFAEESDNKPMGNASCGIGSQILYLVWRYLSHGEQPEFLDQITYMNRQLLENFKAFLLSREVVDREVSIRDQGPTADGESDPLLMQRMKESMPLTSREQEVLHLVVQGLSNREIAEKLYISEHTVKNHMSNMFQKLGVSDRTQVIAMVYQSGYGKTQ</sequence>
<keyword evidence="1" id="KW-0805">Transcription regulation</keyword>
<dbReference type="Proteomes" id="UP001596002">
    <property type="component" value="Unassembled WGS sequence"/>
</dbReference>
<dbReference type="InterPro" id="IPR016032">
    <property type="entry name" value="Sig_transdc_resp-reg_C-effctor"/>
</dbReference>
<accession>A0ABV9Q5X7</accession>
<dbReference type="InterPro" id="IPR000792">
    <property type="entry name" value="Tscrpt_reg_LuxR_C"/>
</dbReference>
<dbReference type="PROSITE" id="PS00622">
    <property type="entry name" value="HTH_LUXR_1"/>
    <property type="match status" value="1"/>
</dbReference>
<dbReference type="CDD" id="cd06170">
    <property type="entry name" value="LuxR_C_like"/>
    <property type="match status" value="1"/>
</dbReference>
<dbReference type="PRINTS" id="PR00038">
    <property type="entry name" value="HTHLUXR"/>
</dbReference>
<evidence type="ECO:0000256" key="1">
    <source>
        <dbReference type="ARBA" id="ARBA00023015"/>
    </source>
</evidence>
<gene>
    <name evidence="5" type="ORF">ACFO8Q_11805</name>
</gene>
<organism evidence="5 6">
    <name type="scientific">Effusibacillus consociatus</name>
    <dbReference type="NCBI Taxonomy" id="1117041"/>
    <lineage>
        <taxon>Bacteria</taxon>
        <taxon>Bacillati</taxon>
        <taxon>Bacillota</taxon>
        <taxon>Bacilli</taxon>
        <taxon>Bacillales</taxon>
        <taxon>Alicyclobacillaceae</taxon>
        <taxon>Effusibacillus</taxon>
    </lineage>
</organism>
<keyword evidence="2" id="KW-0238">DNA-binding</keyword>
<dbReference type="InterPro" id="IPR029016">
    <property type="entry name" value="GAF-like_dom_sf"/>
</dbReference>
<keyword evidence="3" id="KW-0804">Transcription</keyword>